<feature type="domain" description="SS18 N-terminal" evidence="3">
    <location>
        <begin position="14"/>
        <end position="68"/>
    </location>
</feature>
<keyword evidence="5" id="KW-1185">Reference proteome</keyword>
<accession>A0AAE1JXY8</accession>
<dbReference type="EMBL" id="JAWXYG010000003">
    <property type="protein sequence ID" value="KAK4277623.1"/>
    <property type="molecule type" value="Genomic_DNA"/>
</dbReference>
<evidence type="ECO:0000259" key="3">
    <source>
        <dbReference type="Pfam" id="PF05030"/>
    </source>
</evidence>
<name>A0AAE1JXY8_9FABA</name>
<comment type="caution">
    <text evidence="4">The sequence shown here is derived from an EMBL/GenBank/DDBJ whole genome shotgun (WGS) entry which is preliminary data.</text>
</comment>
<comment type="similarity">
    <text evidence="1">Belongs to the SS18 family.</text>
</comment>
<evidence type="ECO:0000313" key="4">
    <source>
        <dbReference type="EMBL" id="KAK4277623.1"/>
    </source>
</evidence>
<evidence type="ECO:0000256" key="1">
    <source>
        <dbReference type="ARBA" id="ARBA00007945"/>
    </source>
</evidence>
<reference evidence="4" key="1">
    <citation type="submission" date="2023-10" db="EMBL/GenBank/DDBJ databases">
        <title>Chromosome-level genome of the transformable northern wattle, Acacia crassicarpa.</title>
        <authorList>
            <person name="Massaro I."/>
            <person name="Sinha N.R."/>
            <person name="Poethig S."/>
            <person name="Leichty A.R."/>
        </authorList>
    </citation>
    <scope>NUCLEOTIDE SEQUENCE</scope>
    <source>
        <strain evidence="4">Acra3RX</strain>
        <tissue evidence="4">Leaf</tissue>
    </source>
</reference>
<proteinExistence type="inferred from homology"/>
<sequence length="208" mass="22750">MLNGDPSLASATYLTPEQIQKYLEENKQLILTIMEGQNMGKTSEVAQYQAKLQQNLTFLAKLADAQSQAPITPQSSQVVMQQGQGSQQPHMAMSQQPDVPMLPLDVKDQQQHLLAMSLQQSDLSTSKLPFQMNDQQQQLKQQAFFQQQQLMQGQVNRFPGANSGSNQSPQTRLGINLSGKQDINHIGLDASSSGPLGKSPLGRSSGNT</sequence>
<feature type="region of interest" description="Disordered" evidence="2">
    <location>
        <begin position="156"/>
        <end position="208"/>
    </location>
</feature>
<protein>
    <recommendedName>
        <fullName evidence="3">SS18 N-terminal domain-containing protein</fullName>
    </recommendedName>
</protein>
<dbReference type="Proteomes" id="UP001293593">
    <property type="component" value="Unassembled WGS sequence"/>
</dbReference>
<feature type="compositionally biased region" description="Polar residues" evidence="2">
    <location>
        <begin position="162"/>
        <end position="181"/>
    </location>
</feature>
<evidence type="ECO:0000313" key="5">
    <source>
        <dbReference type="Proteomes" id="UP001293593"/>
    </source>
</evidence>
<organism evidence="4 5">
    <name type="scientific">Acacia crassicarpa</name>
    <name type="common">northern wattle</name>
    <dbReference type="NCBI Taxonomy" id="499986"/>
    <lineage>
        <taxon>Eukaryota</taxon>
        <taxon>Viridiplantae</taxon>
        <taxon>Streptophyta</taxon>
        <taxon>Embryophyta</taxon>
        <taxon>Tracheophyta</taxon>
        <taxon>Spermatophyta</taxon>
        <taxon>Magnoliopsida</taxon>
        <taxon>eudicotyledons</taxon>
        <taxon>Gunneridae</taxon>
        <taxon>Pentapetalae</taxon>
        <taxon>rosids</taxon>
        <taxon>fabids</taxon>
        <taxon>Fabales</taxon>
        <taxon>Fabaceae</taxon>
        <taxon>Caesalpinioideae</taxon>
        <taxon>mimosoid clade</taxon>
        <taxon>Acacieae</taxon>
        <taxon>Acacia</taxon>
    </lineage>
</organism>
<dbReference type="InterPro" id="IPR007726">
    <property type="entry name" value="SS18_N"/>
</dbReference>
<gene>
    <name evidence="4" type="ORF">QN277_015593</name>
</gene>
<dbReference type="Pfam" id="PF05030">
    <property type="entry name" value="SSXT"/>
    <property type="match status" value="1"/>
</dbReference>
<feature type="compositionally biased region" description="Low complexity" evidence="2">
    <location>
        <begin position="191"/>
        <end position="208"/>
    </location>
</feature>
<dbReference type="AlphaFoldDB" id="A0AAE1JXY8"/>
<evidence type="ECO:0000256" key="2">
    <source>
        <dbReference type="SAM" id="MobiDB-lite"/>
    </source>
</evidence>